<comment type="caution">
    <text evidence="3">The sequence shown here is derived from an EMBL/GenBank/DDBJ whole genome shotgun (WGS) entry which is preliminary data.</text>
</comment>
<organism evidence="3 4">
    <name type="scientific">Genlisea aurea</name>
    <dbReference type="NCBI Taxonomy" id="192259"/>
    <lineage>
        <taxon>Eukaryota</taxon>
        <taxon>Viridiplantae</taxon>
        <taxon>Streptophyta</taxon>
        <taxon>Embryophyta</taxon>
        <taxon>Tracheophyta</taxon>
        <taxon>Spermatophyta</taxon>
        <taxon>Magnoliopsida</taxon>
        <taxon>eudicotyledons</taxon>
        <taxon>Gunneridae</taxon>
        <taxon>Pentapetalae</taxon>
        <taxon>asterids</taxon>
        <taxon>lamiids</taxon>
        <taxon>Lamiales</taxon>
        <taxon>Lentibulariaceae</taxon>
        <taxon>Genlisea</taxon>
    </lineage>
</organism>
<dbReference type="GO" id="GO:0031390">
    <property type="term" value="C:Ctf18 RFC-like complex"/>
    <property type="evidence" value="ECO:0007669"/>
    <property type="project" value="InterPro"/>
</dbReference>
<evidence type="ECO:0000256" key="1">
    <source>
        <dbReference type="ARBA" id="ARBA00007017"/>
    </source>
</evidence>
<dbReference type="InterPro" id="IPR019128">
    <property type="entry name" value="Dcc1"/>
</dbReference>
<evidence type="ECO:0000313" key="3">
    <source>
        <dbReference type="EMBL" id="EPS62448.1"/>
    </source>
</evidence>
<reference evidence="3 4" key="1">
    <citation type="journal article" date="2013" name="BMC Genomics">
        <title>The miniature genome of a carnivorous plant Genlisea aurea contains a low number of genes and short non-coding sequences.</title>
        <authorList>
            <person name="Leushkin E.V."/>
            <person name="Sutormin R.A."/>
            <person name="Nabieva E.R."/>
            <person name="Penin A.A."/>
            <person name="Kondrashov A.S."/>
            <person name="Logacheva M.D."/>
        </authorList>
    </citation>
    <scope>NUCLEOTIDE SEQUENCE [LARGE SCALE GENOMIC DNA]</scope>
</reference>
<comment type="similarity">
    <text evidence="1">Belongs to the DCC1 family.</text>
</comment>
<proteinExistence type="inferred from homology"/>
<dbReference type="GO" id="GO:0034088">
    <property type="term" value="P:maintenance of mitotic sister chromatid cohesion"/>
    <property type="evidence" value="ECO:0007669"/>
    <property type="project" value="TreeGrafter"/>
</dbReference>
<dbReference type="EMBL" id="AUSU01006139">
    <property type="protein sequence ID" value="EPS62448.1"/>
    <property type="molecule type" value="Genomic_DNA"/>
</dbReference>
<dbReference type="PANTHER" id="PTHR13395:SF6">
    <property type="entry name" value="SISTER CHROMATID COHESION PROTEIN DCC1"/>
    <property type="match status" value="1"/>
</dbReference>
<evidence type="ECO:0000313" key="4">
    <source>
        <dbReference type="Proteomes" id="UP000015453"/>
    </source>
</evidence>
<dbReference type="OrthoDB" id="5199543at2759"/>
<dbReference type="GO" id="GO:0006260">
    <property type="term" value="P:DNA replication"/>
    <property type="evidence" value="ECO:0007669"/>
    <property type="project" value="UniProtKB-KW"/>
</dbReference>
<evidence type="ECO:0000256" key="2">
    <source>
        <dbReference type="ARBA" id="ARBA00022705"/>
    </source>
</evidence>
<keyword evidence="4" id="KW-1185">Reference proteome</keyword>
<dbReference type="Pfam" id="PF09724">
    <property type="entry name" value="Dcc1"/>
    <property type="match status" value="1"/>
</dbReference>
<accession>S8DI64</accession>
<dbReference type="GO" id="GO:0000775">
    <property type="term" value="C:chromosome, centromeric region"/>
    <property type="evidence" value="ECO:0007669"/>
    <property type="project" value="TreeGrafter"/>
</dbReference>
<gene>
    <name evidence="3" type="ORF">M569_12341</name>
</gene>
<evidence type="ECO:0008006" key="5">
    <source>
        <dbReference type="Google" id="ProtNLM"/>
    </source>
</evidence>
<dbReference type="AlphaFoldDB" id="S8DI64"/>
<dbReference type="PANTHER" id="PTHR13395">
    <property type="entry name" value="SISTER CHROMATID COHESION PROTEIN DCC1-RELATED"/>
    <property type="match status" value="1"/>
</dbReference>
<dbReference type="GO" id="GO:0000785">
    <property type="term" value="C:chromatin"/>
    <property type="evidence" value="ECO:0007669"/>
    <property type="project" value="TreeGrafter"/>
</dbReference>
<feature type="non-terminal residue" evidence="3">
    <location>
        <position position="1"/>
    </location>
</feature>
<name>S8DI64_9LAMI</name>
<keyword evidence="2" id="KW-0235">DNA replication</keyword>
<protein>
    <recommendedName>
        <fullName evidence="5">Sister chromatid cohesion protein DCC1</fullName>
    </recommendedName>
</protein>
<dbReference type="Proteomes" id="UP000015453">
    <property type="component" value="Unassembled WGS sequence"/>
</dbReference>
<sequence>ALLGLLPNSAVSVEYHSLFGTQEDLMLLEVDDELLPEFLHRRLVALRGQIDEDAVLCTASKTYAVKFVGSSNSVFLIPPSDEDDGRRRVVSVIKVASGCMELVEVAPKLDELKVLLSRNPYSFAEASEFNFPDEEECTRLGLFRWDDLVDRLQASDSELRMGLQSLSAIEIDGFWRMLDEDYMNSLVNIFLHNITLNDWSVNALIKDEVVAALQTDGFPRNISEHCFELYCSRVVDEGCMWKLNEKRVCVHLARETLKTGKMKKEMFMEKWSGKVPIGISLSFDVLEGEVLIEKMGVETWVKLFSVSSLPSSPAERFARLFEERPKWDWKDLEPFVRDLKVPGLSSEGLLLKYTRRSQPSADSEPAFSAR</sequence>